<dbReference type="PRINTS" id="PR01345">
    <property type="entry name" value="CERVTRCPTASE"/>
</dbReference>
<protein>
    <recommendedName>
        <fullName evidence="2">Reverse transcriptase domain-containing protein</fullName>
    </recommendedName>
</protein>
<sequence>MQVEGVAPLSYNNNMVTADTEKADVLNQFFSSVYTVEEPVGPVPPNSCTVASAPTSQWLAQDMVLKGLHTINVNKAPGPDGIHPRVLRELGAELQWPLFLIFSDSLSSDDTKLCRPVNSIQDVTSLQQDLDQLAIWAAKWQMRFNVDKCKVMHVGCKNMLAPYTLNGTALGKSIMEKDLGVLVDNLGCSKQCQAAAARANKVLSCIKRGIDSREEGVILPLYRALVRPHLEYAVQFWSPVLKRDIIELERVQRRATKLVKGMESLSYEERLAKLGLFTLEKRHLRGDMITMYKYIRGSYNNLSNALFTSRSFQRTRGHPLRLEEGRFHLNIRKGFFTVRAVKLWNSLPESVVLADTLYSFKKGLDGFLASEGIQGYGR</sequence>
<evidence type="ECO:0008006" key="2">
    <source>
        <dbReference type="Google" id="ProtNLM"/>
    </source>
</evidence>
<dbReference type="GeneTree" id="ENSGT00940000154136"/>
<reference evidence="1" key="1">
    <citation type="journal article" date="2010" name="Science">
        <title>The genome of the Western clawed frog Xenopus tropicalis.</title>
        <authorList>
            <person name="Hellsten U."/>
            <person name="Harland R.M."/>
            <person name="Gilchrist M.J."/>
            <person name="Hendrix D."/>
            <person name="Jurka J."/>
            <person name="Kapitonov V."/>
            <person name="Ovcharenko I."/>
            <person name="Putnam N.H."/>
            <person name="Shu S."/>
            <person name="Taher L."/>
            <person name="Blitz I.L."/>
            <person name="Blumberg B."/>
            <person name="Dichmann D.S."/>
            <person name="Dubchak I."/>
            <person name="Amaya E."/>
            <person name="Detter J.C."/>
            <person name="Fletcher R."/>
            <person name="Gerhard D.S."/>
            <person name="Goodstein D."/>
            <person name="Graves T."/>
            <person name="Grigoriev I.V."/>
            <person name="Grimwood J."/>
            <person name="Kawashima T."/>
            <person name="Lindquist E."/>
            <person name="Lucas S.M."/>
            <person name="Mead P.E."/>
            <person name="Mitros T."/>
            <person name="Ogino H."/>
            <person name="Ohta Y."/>
            <person name="Poliakov A.V."/>
            <person name="Pollet N."/>
            <person name="Robert J."/>
            <person name="Salamov A."/>
            <person name="Sater A.K."/>
            <person name="Schmutz J."/>
            <person name="Terry A."/>
            <person name="Vize P.D."/>
            <person name="Warren W.C."/>
            <person name="Wells D."/>
            <person name="Wills A."/>
            <person name="Wilson R.K."/>
            <person name="Zimmerman L.B."/>
            <person name="Zorn A.M."/>
            <person name="Grainger R."/>
            <person name="Grammer T."/>
            <person name="Khokha M.K."/>
            <person name="Richardson P.M."/>
            <person name="Rokhsar D.S."/>
        </authorList>
    </citation>
    <scope>NUCLEOTIDE SEQUENCE [LARGE SCALE GENOMIC DNA]</scope>
    <source>
        <strain evidence="1">Nigerian</strain>
    </source>
</reference>
<accession>A0A803JN25</accession>
<dbReference type="Ensembl" id="ENSXETT00000109635">
    <property type="protein sequence ID" value="ENSXETP00000109342"/>
    <property type="gene ID" value="ENSXETG00000048518"/>
</dbReference>
<reference evidence="1" key="2">
    <citation type="submission" date="2021-03" db="UniProtKB">
        <authorList>
            <consortium name="Ensembl"/>
        </authorList>
    </citation>
    <scope>IDENTIFICATION</scope>
</reference>
<evidence type="ECO:0000313" key="1">
    <source>
        <dbReference type="Ensembl" id="ENSXETP00000109342"/>
    </source>
</evidence>
<dbReference type="InParanoid" id="A0A803JN25"/>
<proteinExistence type="predicted"/>
<dbReference type="AlphaFoldDB" id="A0A803JN25"/>
<dbReference type="PANTHER" id="PTHR33332">
    <property type="entry name" value="REVERSE TRANSCRIPTASE DOMAIN-CONTAINING PROTEIN"/>
    <property type="match status" value="1"/>
</dbReference>
<name>A0A803JN25_XENTR</name>
<organism evidence="1">
    <name type="scientific">Xenopus tropicalis</name>
    <name type="common">Western clawed frog</name>
    <name type="synonym">Silurana tropicalis</name>
    <dbReference type="NCBI Taxonomy" id="8364"/>
    <lineage>
        <taxon>Eukaryota</taxon>
        <taxon>Metazoa</taxon>
        <taxon>Chordata</taxon>
        <taxon>Craniata</taxon>
        <taxon>Vertebrata</taxon>
        <taxon>Euteleostomi</taxon>
        <taxon>Amphibia</taxon>
        <taxon>Batrachia</taxon>
        <taxon>Anura</taxon>
        <taxon>Pipoidea</taxon>
        <taxon>Pipidae</taxon>
        <taxon>Xenopodinae</taxon>
        <taxon>Xenopus</taxon>
        <taxon>Silurana</taxon>
    </lineage>
</organism>